<name>A0A4U1L1H2_9SPHN</name>
<dbReference type="EMBL" id="SWKR01000002">
    <property type="protein sequence ID" value="TKD50697.1"/>
    <property type="molecule type" value="Genomic_DNA"/>
</dbReference>
<dbReference type="Proteomes" id="UP000309138">
    <property type="component" value="Unassembled WGS sequence"/>
</dbReference>
<feature type="region of interest" description="Disordered" evidence="1">
    <location>
        <begin position="108"/>
        <end position="139"/>
    </location>
</feature>
<accession>A0A4U1L1H2</accession>
<evidence type="ECO:0000313" key="5">
    <source>
        <dbReference type="Proteomes" id="UP000309138"/>
    </source>
</evidence>
<dbReference type="InterPro" id="IPR012495">
    <property type="entry name" value="TadE-like_dom"/>
</dbReference>
<gene>
    <name evidence="4" type="ORF">FBR43_07880</name>
</gene>
<keyword evidence="2" id="KW-0472">Membrane</keyword>
<reference evidence="4 5" key="1">
    <citation type="submission" date="2019-04" db="EMBL/GenBank/DDBJ databases">
        <authorList>
            <person name="Yang Y."/>
            <person name="Wei D."/>
        </authorList>
    </citation>
    <scope>NUCLEOTIDE SEQUENCE [LARGE SCALE GENOMIC DNA]</scope>
    <source>
        <strain evidence="4 5">L-1-4w-11</strain>
    </source>
</reference>
<organism evidence="4 5">
    <name type="scientific">Sphingomonas baiyangensis</name>
    <dbReference type="NCBI Taxonomy" id="2572576"/>
    <lineage>
        <taxon>Bacteria</taxon>
        <taxon>Pseudomonadati</taxon>
        <taxon>Pseudomonadota</taxon>
        <taxon>Alphaproteobacteria</taxon>
        <taxon>Sphingomonadales</taxon>
        <taxon>Sphingomonadaceae</taxon>
        <taxon>Sphingomonas</taxon>
    </lineage>
</organism>
<evidence type="ECO:0000259" key="3">
    <source>
        <dbReference type="Pfam" id="PF07811"/>
    </source>
</evidence>
<evidence type="ECO:0000256" key="2">
    <source>
        <dbReference type="SAM" id="Phobius"/>
    </source>
</evidence>
<dbReference type="OrthoDB" id="7306064at2"/>
<comment type="caution">
    <text evidence="4">The sequence shown here is derived from an EMBL/GenBank/DDBJ whole genome shotgun (WGS) entry which is preliminary data.</text>
</comment>
<dbReference type="AlphaFoldDB" id="A0A4U1L1H2"/>
<feature type="domain" description="TadE-like" evidence="3">
    <location>
        <begin position="11"/>
        <end position="53"/>
    </location>
</feature>
<protein>
    <submittedName>
        <fullName evidence="4">Pilus assembly protein</fullName>
    </submittedName>
</protein>
<proteinExistence type="predicted"/>
<keyword evidence="5" id="KW-1185">Reference proteome</keyword>
<sequence>MIARTLQDRRGATIVEFGLIAPAFCLMLLGAFDVAHTLYMRGALQGVLQKVARDSTLESGSEAQRMAVLDGRVKSHAKALAHNATIDIKRRYYRTFSQAAAARAETWTDTNGNGTCDNGEPYEDANHNNGWDKDGGDAGQGGAKDAVVMTVTVEYPAFFPLRGLLGKSAANTKVVATTILRNQPYGDQSSYAAPVSRNCAA</sequence>
<dbReference type="Pfam" id="PF07811">
    <property type="entry name" value="TadE"/>
    <property type="match status" value="1"/>
</dbReference>
<evidence type="ECO:0000313" key="4">
    <source>
        <dbReference type="EMBL" id="TKD50697.1"/>
    </source>
</evidence>
<keyword evidence="2" id="KW-0812">Transmembrane</keyword>
<evidence type="ECO:0000256" key="1">
    <source>
        <dbReference type="SAM" id="MobiDB-lite"/>
    </source>
</evidence>
<feature type="compositionally biased region" description="Basic and acidic residues" evidence="1">
    <location>
        <begin position="124"/>
        <end position="136"/>
    </location>
</feature>
<dbReference type="RefSeq" id="WP_136942641.1">
    <property type="nucleotide sequence ID" value="NZ_SWKR01000002.1"/>
</dbReference>
<feature type="transmembrane region" description="Helical" evidence="2">
    <location>
        <begin position="12"/>
        <end position="32"/>
    </location>
</feature>
<keyword evidence="2" id="KW-1133">Transmembrane helix</keyword>